<feature type="transmembrane region" description="Helical" evidence="1">
    <location>
        <begin position="541"/>
        <end position="564"/>
    </location>
</feature>
<feature type="transmembrane region" description="Helical" evidence="1">
    <location>
        <begin position="350"/>
        <end position="371"/>
    </location>
</feature>
<feature type="signal peptide" evidence="2">
    <location>
        <begin position="1"/>
        <end position="22"/>
    </location>
</feature>
<name>A0A9P0AT86_BRAAE</name>
<proteinExistence type="predicted"/>
<reference evidence="4" key="1">
    <citation type="submission" date="2021-12" db="EMBL/GenBank/DDBJ databases">
        <authorList>
            <person name="King R."/>
        </authorList>
    </citation>
    <scope>NUCLEOTIDE SEQUENCE</scope>
</reference>
<dbReference type="OrthoDB" id="10265389at2759"/>
<keyword evidence="5" id="KW-1185">Reference proteome</keyword>
<dbReference type="PANTHER" id="PTHR11161:SF72">
    <property type="entry name" value="FI21449P1"/>
    <property type="match status" value="1"/>
</dbReference>
<sequence length="609" mass="71033">MAGYNLILGIVFYLVTYVEVNSQSVLRDDFEKILPKIYNLENIEECNSIGDNFCEIRYSLKSKHENNTVWKYISEFKNHKHKFRKDRLYRGVCIPRDRDDLQAYLREKINKEELEKISLEPEVVDVLSCGNKYELLPNDYRLIAGFIGYVAFIMYATLYDLKLRTEESKGNNLLRAFSVIENNQKIRKPIHNEFYNKLKVVQGIRTYNMMLVVVGHSIMNFLIAYTSNTHFLEHMVEHAGIFFSLGMYLVQPFFFFTGMILMMSVHYVVEKEKKLSVASIVKLISLRVMRLWPTLIFIIAIHKSRLPNHVFQGAHTFLLQTDHRACNQYWWATLLFWTNNMDKRNVCNFATWYLSADMQNYVISIVALYVIYKWKMPLIRSILAILTTSLLLQMGVMYYYNVDVIYRVLPENFVIYNVLEEFWPIFIWYTSALSNNPSFTIGILFGAIFLKYDEHKFFSYQSVKVVWFLSFFGLPLLTCLLSTFTYNRLISAVLGASLKPMYTLGIGIGILGMSQGIGGFIKKICEWRPAEILAQTTYSVYLCHLAIVFRIAFLSTTLINVTVYNIVGSALANVIICFTVGFSLAHLVELPWSNIEKMIIQRYNRKKIE</sequence>
<dbReference type="InterPro" id="IPR002656">
    <property type="entry name" value="Acyl_transf_3_dom"/>
</dbReference>
<dbReference type="InterPro" id="IPR052728">
    <property type="entry name" value="O2_lipid_transport_reg"/>
</dbReference>
<evidence type="ECO:0000256" key="1">
    <source>
        <dbReference type="SAM" id="Phobius"/>
    </source>
</evidence>
<feature type="transmembrane region" description="Helical" evidence="1">
    <location>
        <begin position="378"/>
        <end position="400"/>
    </location>
</feature>
<feature type="transmembrane region" description="Helical" evidence="1">
    <location>
        <begin position="462"/>
        <end position="486"/>
    </location>
</feature>
<feature type="transmembrane region" description="Helical" evidence="1">
    <location>
        <begin position="501"/>
        <end position="521"/>
    </location>
</feature>
<feature type="chain" id="PRO_5040154788" description="Acyltransferase 3 domain-containing protein" evidence="2">
    <location>
        <begin position="23"/>
        <end position="609"/>
    </location>
</feature>
<dbReference type="Proteomes" id="UP001154078">
    <property type="component" value="Chromosome 10"/>
</dbReference>
<feature type="transmembrane region" description="Helical" evidence="1">
    <location>
        <begin position="140"/>
        <end position="159"/>
    </location>
</feature>
<feature type="transmembrane region" description="Helical" evidence="1">
    <location>
        <begin position="570"/>
        <end position="592"/>
    </location>
</feature>
<protein>
    <recommendedName>
        <fullName evidence="3">Acyltransferase 3 domain-containing protein</fullName>
    </recommendedName>
</protein>
<dbReference type="EMBL" id="OV121141">
    <property type="protein sequence ID" value="CAH0549047.1"/>
    <property type="molecule type" value="Genomic_DNA"/>
</dbReference>
<dbReference type="Pfam" id="PF01757">
    <property type="entry name" value="Acyl_transf_3"/>
    <property type="match status" value="1"/>
</dbReference>
<feature type="transmembrane region" description="Helical" evidence="1">
    <location>
        <begin position="245"/>
        <end position="268"/>
    </location>
</feature>
<feature type="transmembrane region" description="Helical" evidence="1">
    <location>
        <begin position="426"/>
        <end position="450"/>
    </location>
</feature>
<keyword evidence="1" id="KW-0472">Membrane</keyword>
<feature type="transmembrane region" description="Helical" evidence="1">
    <location>
        <begin position="280"/>
        <end position="301"/>
    </location>
</feature>
<dbReference type="PANTHER" id="PTHR11161">
    <property type="entry name" value="O-ACYLTRANSFERASE"/>
    <property type="match status" value="1"/>
</dbReference>
<organism evidence="4 5">
    <name type="scientific">Brassicogethes aeneus</name>
    <name type="common">Rape pollen beetle</name>
    <name type="synonym">Meligethes aeneus</name>
    <dbReference type="NCBI Taxonomy" id="1431903"/>
    <lineage>
        <taxon>Eukaryota</taxon>
        <taxon>Metazoa</taxon>
        <taxon>Ecdysozoa</taxon>
        <taxon>Arthropoda</taxon>
        <taxon>Hexapoda</taxon>
        <taxon>Insecta</taxon>
        <taxon>Pterygota</taxon>
        <taxon>Neoptera</taxon>
        <taxon>Endopterygota</taxon>
        <taxon>Coleoptera</taxon>
        <taxon>Polyphaga</taxon>
        <taxon>Cucujiformia</taxon>
        <taxon>Nitidulidae</taxon>
        <taxon>Meligethinae</taxon>
        <taxon>Brassicogethes</taxon>
    </lineage>
</organism>
<gene>
    <name evidence="4" type="ORF">MELIAE_LOCUS2348</name>
</gene>
<feature type="transmembrane region" description="Helical" evidence="1">
    <location>
        <begin position="207"/>
        <end position="225"/>
    </location>
</feature>
<keyword evidence="2" id="KW-0732">Signal</keyword>
<dbReference type="GO" id="GO:0016747">
    <property type="term" value="F:acyltransferase activity, transferring groups other than amino-acyl groups"/>
    <property type="evidence" value="ECO:0007669"/>
    <property type="project" value="InterPro"/>
</dbReference>
<feature type="domain" description="Acyltransferase 3" evidence="3">
    <location>
        <begin position="203"/>
        <end position="579"/>
    </location>
</feature>
<evidence type="ECO:0000313" key="5">
    <source>
        <dbReference type="Proteomes" id="UP001154078"/>
    </source>
</evidence>
<keyword evidence="1" id="KW-1133">Transmembrane helix</keyword>
<evidence type="ECO:0000256" key="2">
    <source>
        <dbReference type="SAM" id="SignalP"/>
    </source>
</evidence>
<evidence type="ECO:0000259" key="3">
    <source>
        <dbReference type="Pfam" id="PF01757"/>
    </source>
</evidence>
<evidence type="ECO:0000313" key="4">
    <source>
        <dbReference type="EMBL" id="CAH0549047.1"/>
    </source>
</evidence>
<accession>A0A9P0AT86</accession>
<keyword evidence="1" id="KW-0812">Transmembrane</keyword>
<dbReference type="AlphaFoldDB" id="A0A9P0AT86"/>